<comment type="caution">
    <text evidence="1">The sequence shown here is derived from an EMBL/GenBank/DDBJ whole genome shotgun (WGS) entry which is preliminary data.</text>
</comment>
<organism evidence="1 2">
    <name type="scientific">Candidatus Propionivibrio dominans</name>
    <dbReference type="NCBI Taxonomy" id="2954373"/>
    <lineage>
        <taxon>Bacteria</taxon>
        <taxon>Pseudomonadati</taxon>
        <taxon>Pseudomonadota</taxon>
        <taxon>Betaproteobacteria</taxon>
        <taxon>Rhodocyclales</taxon>
        <taxon>Rhodocyclaceae</taxon>
        <taxon>Propionivibrio</taxon>
    </lineage>
</organism>
<evidence type="ECO:0000313" key="2">
    <source>
        <dbReference type="Proteomes" id="UP000886602"/>
    </source>
</evidence>
<evidence type="ECO:0000313" key="1">
    <source>
        <dbReference type="EMBL" id="MBK7424687.1"/>
    </source>
</evidence>
<protein>
    <submittedName>
        <fullName evidence="1">Uncharacterized protein</fullName>
    </submittedName>
</protein>
<proteinExistence type="predicted"/>
<sequence>MMTISLMIDAFGVFIAASMASTTKVATDGVLKSQMILVALMVCMFARRKIGNVVRQFICILIVLE</sequence>
<reference evidence="1" key="1">
    <citation type="submission" date="2020-10" db="EMBL/GenBank/DDBJ databases">
        <title>Connecting structure to function with the recovery of over 1000 high-quality activated sludge metagenome-assembled genomes encoding full-length rRNA genes using long-read sequencing.</title>
        <authorList>
            <person name="Singleton C.M."/>
            <person name="Petriglieri F."/>
            <person name="Kristensen J.M."/>
            <person name="Kirkegaard R.H."/>
            <person name="Michaelsen T.Y."/>
            <person name="Andersen M.H."/>
            <person name="Karst S.M."/>
            <person name="Dueholm M.S."/>
            <person name="Nielsen P.H."/>
            <person name="Albertsen M."/>
        </authorList>
    </citation>
    <scope>NUCLEOTIDE SEQUENCE</scope>
    <source>
        <strain evidence="1">EsbW_18-Q3-R4-48_MAXAC.044</strain>
    </source>
</reference>
<gene>
    <name evidence="1" type="ORF">IPJ48_17265</name>
</gene>
<name>A0A9D7F9S8_9RHOO</name>
<accession>A0A9D7F9S8</accession>
<dbReference type="AlphaFoldDB" id="A0A9D7F9S8"/>
<dbReference type="EMBL" id="JADJNC010000041">
    <property type="protein sequence ID" value="MBK7424687.1"/>
    <property type="molecule type" value="Genomic_DNA"/>
</dbReference>
<dbReference type="Proteomes" id="UP000886602">
    <property type="component" value="Unassembled WGS sequence"/>
</dbReference>